<accession>A0A0N0VHA9</accession>
<dbReference type="GO" id="GO:0005739">
    <property type="term" value="C:mitochondrion"/>
    <property type="evidence" value="ECO:0007669"/>
    <property type="project" value="UniProtKB-SubCell"/>
</dbReference>
<reference evidence="4 5" key="1">
    <citation type="submission" date="2015-07" db="EMBL/GenBank/DDBJ databases">
        <title>High-quality genome of monoxenous trypanosomatid Leptomonas pyrrhocoris.</title>
        <authorList>
            <person name="Flegontov P."/>
            <person name="Butenko A."/>
            <person name="Firsov S."/>
            <person name="Vlcek C."/>
            <person name="Logacheva M.D."/>
            <person name="Field M."/>
            <person name="Filatov D."/>
            <person name="Flegontova O."/>
            <person name="Gerasimov E."/>
            <person name="Jackson A.P."/>
            <person name="Kelly S."/>
            <person name="Opperdoes F."/>
            <person name="O'Reilly A."/>
            <person name="Votypka J."/>
            <person name="Yurchenko V."/>
            <person name="Lukes J."/>
        </authorList>
    </citation>
    <scope>NUCLEOTIDE SEQUENCE [LARGE SCALE GENOMIC DNA]</scope>
    <source>
        <strain evidence="4">H10</strain>
    </source>
</reference>
<dbReference type="Pfam" id="PF02297">
    <property type="entry name" value="COX6B"/>
    <property type="match status" value="1"/>
</dbReference>
<dbReference type="GO" id="GO:0042775">
    <property type="term" value="P:mitochondrial ATP synthesis coupled electron transport"/>
    <property type="evidence" value="ECO:0007669"/>
    <property type="project" value="TreeGrafter"/>
</dbReference>
<keyword evidence="5" id="KW-1185">Reference proteome</keyword>
<dbReference type="GeneID" id="26901668"/>
<evidence type="ECO:0000256" key="3">
    <source>
        <dbReference type="ARBA" id="ARBA00023157"/>
    </source>
</evidence>
<evidence type="ECO:0000256" key="2">
    <source>
        <dbReference type="ARBA" id="ARBA00023128"/>
    </source>
</evidence>
<dbReference type="Gene3D" id="1.10.10.140">
    <property type="entry name" value="Cytochrome c oxidase, subunit VIb"/>
    <property type="match status" value="1"/>
</dbReference>
<evidence type="ECO:0000313" key="5">
    <source>
        <dbReference type="Proteomes" id="UP000037923"/>
    </source>
</evidence>
<organism evidence="4 5">
    <name type="scientific">Leptomonas pyrrhocoris</name>
    <name type="common">Firebug parasite</name>
    <dbReference type="NCBI Taxonomy" id="157538"/>
    <lineage>
        <taxon>Eukaryota</taxon>
        <taxon>Discoba</taxon>
        <taxon>Euglenozoa</taxon>
        <taxon>Kinetoplastea</taxon>
        <taxon>Metakinetoplastina</taxon>
        <taxon>Trypanosomatida</taxon>
        <taxon>Trypanosomatidae</taxon>
        <taxon>Leishmaniinae</taxon>
        <taxon>Leptomonas</taxon>
    </lineage>
</organism>
<keyword evidence="2" id="KW-0496">Mitochondrion</keyword>
<evidence type="ECO:0000256" key="1">
    <source>
        <dbReference type="ARBA" id="ARBA00004173"/>
    </source>
</evidence>
<dbReference type="EMBL" id="LGTL01000002">
    <property type="protein sequence ID" value="KPA84924.1"/>
    <property type="molecule type" value="Genomic_DNA"/>
</dbReference>
<sequence length="71" mass="8596">MQNAKKREVCYETRDTYHKCLDTLPEDPEKECAAHKKIYDQSCPPSWVSYFEKQREREVILQLQVEQYKGR</sequence>
<dbReference type="PANTHER" id="PTHR46690:SF1">
    <property type="entry name" value="CYTOCHROME C OXIDASE ASSEMBLY FACTOR 6 HOMOLOG"/>
    <property type="match status" value="1"/>
</dbReference>
<comment type="caution">
    <text evidence="4">The sequence shown here is derived from an EMBL/GenBank/DDBJ whole genome shotgun (WGS) entry which is preliminary data.</text>
</comment>
<protein>
    <submittedName>
        <fullName evidence="4">Uncharacterized protein</fullName>
    </submittedName>
</protein>
<name>A0A0N0VHA9_LEPPY</name>
<keyword evidence="3" id="KW-1015">Disulfide bond</keyword>
<gene>
    <name evidence="4" type="ORF">ABB37_01373</name>
</gene>
<dbReference type="AlphaFoldDB" id="A0A0N0VHA9"/>
<evidence type="ECO:0000313" key="4">
    <source>
        <dbReference type="EMBL" id="KPA84924.1"/>
    </source>
</evidence>
<dbReference type="InterPro" id="IPR048280">
    <property type="entry name" value="COX6B-like"/>
</dbReference>
<dbReference type="PANTHER" id="PTHR46690">
    <property type="entry name" value="CYTOCHROME C OXIDASE ASSEMBLY FACTOR 6 HOMOLOG"/>
    <property type="match status" value="1"/>
</dbReference>
<dbReference type="OrthoDB" id="16284at2759"/>
<dbReference type="VEuPathDB" id="TriTrypDB:LpyrH10_02_3470"/>
<dbReference type="GO" id="GO:0008535">
    <property type="term" value="P:respiratory chain complex IV assembly"/>
    <property type="evidence" value="ECO:0007669"/>
    <property type="project" value="InterPro"/>
</dbReference>
<dbReference type="SUPFAM" id="SSF47694">
    <property type="entry name" value="Cytochrome c oxidase subunit h"/>
    <property type="match status" value="1"/>
</dbReference>
<dbReference type="Proteomes" id="UP000037923">
    <property type="component" value="Unassembled WGS sequence"/>
</dbReference>
<dbReference type="InterPro" id="IPR036549">
    <property type="entry name" value="CX6/COA6-like_sf"/>
</dbReference>
<comment type="subcellular location">
    <subcellularLocation>
        <location evidence="1">Mitochondrion</location>
    </subcellularLocation>
</comment>
<dbReference type="RefSeq" id="XP_015663363.1">
    <property type="nucleotide sequence ID" value="XM_015797843.1"/>
</dbReference>
<dbReference type="InterPro" id="IPR042289">
    <property type="entry name" value="COA6"/>
</dbReference>
<proteinExistence type="predicted"/>